<evidence type="ECO:0000313" key="1">
    <source>
        <dbReference type="EMBL" id="KAJ9114841.1"/>
    </source>
</evidence>
<keyword evidence="2" id="KW-1185">Reference proteome</keyword>
<evidence type="ECO:0000313" key="2">
    <source>
        <dbReference type="Proteomes" id="UP001230649"/>
    </source>
</evidence>
<dbReference type="Proteomes" id="UP001230649">
    <property type="component" value="Unassembled WGS sequence"/>
</dbReference>
<organism evidence="1 2">
    <name type="scientific">Naganishia adeliensis</name>
    <dbReference type="NCBI Taxonomy" id="92952"/>
    <lineage>
        <taxon>Eukaryota</taxon>
        <taxon>Fungi</taxon>
        <taxon>Dikarya</taxon>
        <taxon>Basidiomycota</taxon>
        <taxon>Agaricomycotina</taxon>
        <taxon>Tremellomycetes</taxon>
        <taxon>Filobasidiales</taxon>
        <taxon>Filobasidiaceae</taxon>
        <taxon>Naganishia</taxon>
    </lineage>
</organism>
<protein>
    <submittedName>
        <fullName evidence="1">Uncharacterized protein</fullName>
    </submittedName>
</protein>
<reference evidence="1" key="1">
    <citation type="submission" date="2023-04" db="EMBL/GenBank/DDBJ databases">
        <title>Draft Genome sequencing of Naganishia species isolated from polar environments using Oxford Nanopore Technology.</title>
        <authorList>
            <person name="Leo P."/>
            <person name="Venkateswaran K."/>
        </authorList>
    </citation>
    <scope>NUCLEOTIDE SEQUENCE</scope>
    <source>
        <strain evidence="1">MNA-CCFEE 5262</strain>
    </source>
</reference>
<gene>
    <name evidence="1" type="ORF">QFC20_001212</name>
</gene>
<sequence>MSQNPQILLDFESAPVTAQSLPANRTSNLYEEDVKVLDEKDSIFGADVQILAAESINEGVETADDGIPTEHEMETLRKVAAPMKWAAVAMCIIELAERASYYGSKGPFGNFARGKLPEVGPGTGAVAHGPAGFNQSAGALGLGSRAATAVTESFTFLSYCIPILGGIVSDTKWGRFKTIAWGTGLGAIAHVLLVIPIERSAIPSVITSGKAIGPFVVSYIMLAFAAGFIKPCLAPLLCDQSPVTRPTNKTLKGGERVIVDPHTTVSRYLLVFYFCINVGALRKFTESF</sequence>
<name>A0ACC2WUP7_9TREE</name>
<accession>A0ACC2WUP7</accession>
<proteinExistence type="predicted"/>
<dbReference type="EMBL" id="JASBWS010000007">
    <property type="protein sequence ID" value="KAJ9114841.1"/>
    <property type="molecule type" value="Genomic_DNA"/>
</dbReference>
<comment type="caution">
    <text evidence="1">The sequence shown here is derived from an EMBL/GenBank/DDBJ whole genome shotgun (WGS) entry which is preliminary data.</text>
</comment>